<protein>
    <submittedName>
        <fullName evidence="3">Chromosome partitioning ATPase, putative, ParA family</fullName>
    </submittedName>
</protein>
<dbReference type="Proteomes" id="UP000002524">
    <property type="component" value="Plasmid MP1"/>
</dbReference>
<evidence type="ECO:0000313" key="4">
    <source>
        <dbReference type="Proteomes" id="UP000002524"/>
    </source>
</evidence>
<dbReference type="HOGENOM" id="CLU_730997_0_0_0"/>
<dbReference type="SMR" id="Q9RZT2"/>
<dbReference type="InParanoid" id="Q9RZT2"/>
<comment type="similarity">
    <text evidence="1">Belongs to the phD/YefM antitoxin family.</text>
</comment>
<sequence length="378" mass="42143">MRRDTFAGRRTQQPACQIHRFARTDKCYRHQKNPAERRHFGLSQCPHRESIVFVYTKMYILLMDVDRVQVRAFRANIAEYLEQALQGQRIVIERHGGPVAALVPLADLYQITRKEKAMGHRIALNNVSGGEGKTFLTFHLAFALADLGFRVAVLDCDPQASLTKRFGLHDEEGAHQSGAETILPVFEVDDDPALPSPVTVEGIDVWPANRQLIDADTRIMTNMMRLGNLGEALDRIQDQYDFILLDTRPNVSPLLTASTAAARLFLVPIGAHKGLENLDELLRLVKLARKQDRSARIAFFIPNKVTSTRMGKNVLQSISAYTEVAPISPPVRQATIGPEAELFRTGITRHAPKSPLAGDIRTLANALVKATEQVEDAQ</sequence>
<gene>
    <name evidence="3" type="ordered locus">DR_B0031</name>
</gene>
<dbReference type="NCBIfam" id="TIGR01552">
    <property type="entry name" value="phd_fam"/>
    <property type="match status" value="1"/>
</dbReference>
<dbReference type="OrthoDB" id="59382at2"/>
<keyword evidence="3" id="KW-0614">Plasmid</keyword>
<dbReference type="PANTHER" id="PTHR13696">
    <property type="entry name" value="P-LOOP CONTAINING NUCLEOSIDE TRIPHOSPHATE HYDROLASE"/>
    <property type="match status" value="1"/>
</dbReference>
<geneLocation type="plasmid" evidence="4">
    <name>megaplasmid MP1</name>
</geneLocation>
<dbReference type="InterPro" id="IPR036165">
    <property type="entry name" value="YefM-like_sf"/>
</dbReference>
<name>Q9RZT2_DEIRA</name>
<dbReference type="PIR" id="E75621">
    <property type="entry name" value="E75621"/>
</dbReference>
<dbReference type="AlphaFoldDB" id="Q9RZT2"/>
<dbReference type="PANTHER" id="PTHR13696:SF52">
    <property type="entry name" value="PARA FAMILY PROTEIN CT_582"/>
    <property type="match status" value="1"/>
</dbReference>
<dbReference type="Gene3D" id="3.40.50.300">
    <property type="entry name" value="P-loop containing nucleotide triphosphate hydrolases"/>
    <property type="match status" value="1"/>
</dbReference>
<evidence type="ECO:0000259" key="2">
    <source>
        <dbReference type="Pfam" id="PF13614"/>
    </source>
</evidence>
<dbReference type="InterPro" id="IPR006442">
    <property type="entry name" value="Antitoxin_Phd/YefM"/>
</dbReference>
<dbReference type="EnsemblBacteria" id="AAF12584">
    <property type="protein sequence ID" value="AAF12584"/>
    <property type="gene ID" value="DR_B0031"/>
</dbReference>
<dbReference type="SUPFAM" id="SSF52540">
    <property type="entry name" value="P-loop containing nucleoside triphosphate hydrolases"/>
    <property type="match status" value="1"/>
</dbReference>
<evidence type="ECO:0000256" key="1">
    <source>
        <dbReference type="ARBA" id="ARBA00009981"/>
    </source>
</evidence>
<reference evidence="3 4" key="1">
    <citation type="journal article" date="1999" name="Science">
        <title>Genome sequence of the radioresistant bacterium Deinococcus radiodurans R1.</title>
        <authorList>
            <person name="White O."/>
            <person name="Eisen J.A."/>
            <person name="Heidelberg J.F."/>
            <person name="Hickey E.K."/>
            <person name="Peterson J.D."/>
            <person name="Dodson R.J."/>
            <person name="Haft D.H."/>
            <person name="Gwinn M.L."/>
            <person name="Nelson W.C."/>
            <person name="Richardson D.L."/>
            <person name="Moffat K.S."/>
            <person name="Qin H."/>
            <person name="Jiang L."/>
            <person name="Pamphile W."/>
            <person name="Crosby M."/>
            <person name="Shen M."/>
            <person name="Vamathevan J.J."/>
            <person name="Lam P."/>
            <person name="McDonald L."/>
            <person name="Utterback T."/>
            <person name="Zalewski C."/>
            <person name="Makarova K.S."/>
            <person name="Aravind L."/>
            <person name="Daly M.J."/>
            <person name="Minton K.W."/>
            <person name="Fleischmann R.D."/>
            <person name="Ketchum K.A."/>
            <person name="Nelson K.E."/>
            <person name="Salzberg S."/>
            <person name="Smith H.O."/>
            <person name="Venter J.C."/>
            <person name="Fraser C.M."/>
        </authorList>
    </citation>
    <scope>NUCLEOTIDE SEQUENCE [LARGE SCALE GENOMIC DNA]</scope>
    <source>
        <strain evidence="4">ATCC 13939 / DSM 20539 / JCM 16871 / LMG 4051 / NBRC 15346 / NCIMB 9279 / R1 / VKM B-1422</strain>
    </source>
</reference>
<feature type="domain" description="AAA" evidence="2">
    <location>
        <begin position="121"/>
        <end position="291"/>
    </location>
</feature>
<dbReference type="EMBL" id="AE001826">
    <property type="protein sequence ID" value="AAF12584.1"/>
    <property type="molecule type" value="Genomic_DNA"/>
</dbReference>
<dbReference type="PATRIC" id="fig|243230.17.peg.27"/>
<dbReference type="KEGG" id="dra:DR_B0031"/>
<dbReference type="Gene3D" id="3.40.1620.10">
    <property type="entry name" value="YefM-like domain"/>
    <property type="match status" value="1"/>
</dbReference>
<dbReference type="Pfam" id="PF02604">
    <property type="entry name" value="PhdYeFM_antitox"/>
    <property type="match status" value="1"/>
</dbReference>
<dbReference type="CDD" id="cd02042">
    <property type="entry name" value="ParAB_family"/>
    <property type="match status" value="1"/>
</dbReference>
<dbReference type="InterPro" id="IPR027417">
    <property type="entry name" value="P-loop_NTPase"/>
</dbReference>
<dbReference type="InterPro" id="IPR050678">
    <property type="entry name" value="DNA_Partitioning_ATPase"/>
</dbReference>
<dbReference type="Pfam" id="PF13614">
    <property type="entry name" value="AAA_31"/>
    <property type="match status" value="1"/>
</dbReference>
<evidence type="ECO:0000313" key="3">
    <source>
        <dbReference type="EMBL" id="AAF12584.1"/>
    </source>
</evidence>
<keyword evidence="4" id="KW-1185">Reference proteome</keyword>
<organism evidence="3 4">
    <name type="scientific">Deinococcus radiodurans (strain ATCC 13939 / DSM 20539 / JCM 16871 / CCUG 27074 / LMG 4051 / NBRC 15346 / NCIMB 9279 / VKM B-1422 / R1)</name>
    <dbReference type="NCBI Taxonomy" id="243230"/>
    <lineage>
        <taxon>Bacteria</taxon>
        <taxon>Thermotogati</taxon>
        <taxon>Deinococcota</taxon>
        <taxon>Deinococci</taxon>
        <taxon>Deinococcales</taxon>
        <taxon>Deinococcaceae</taxon>
        <taxon>Deinococcus</taxon>
    </lineage>
</organism>
<dbReference type="SUPFAM" id="SSF143120">
    <property type="entry name" value="YefM-like"/>
    <property type="match status" value="1"/>
</dbReference>
<accession>Q9RZT2</accession>
<dbReference type="InterPro" id="IPR025669">
    <property type="entry name" value="AAA_dom"/>
</dbReference>
<proteinExistence type="inferred from homology"/>